<dbReference type="InterPro" id="IPR036390">
    <property type="entry name" value="WH_DNA-bd_sf"/>
</dbReference>
<sequence>MTKIYKTETYQPLNKREDECSATGWFMDEAAEQILNLDKEKQEYLNRYFAGAPHWLLKQFQVVEIPAGTIFISEGESADRVYVLLQGQVSAVDYRVQEAVYGFFQFYPIEIFGVMEILGGMERYKTTLAALEKSVFLKIGRDQYERWLKSDSNAFQMETMEIVNYLLEQARKERLYVLLPGNQRIYQVLLKLYRSYEVNGKYSAHISRKDFAEMTGLSERTITRTIKSLESGGYIAKEGWNITLSQEQYQRLQKLADSRMNEIIS</sequence>
<dbReference type="PROSITE" id="PS50042">
    <property type="entry name" value="CNMP_BINDING_3"/>
    <property type="match status" value="1"/>
</dbReference>
<evidence type="ECO:0000259" key="4">
    <source>
        <dbReference type="PROSITE" id="PS50042"/>
    </source>
</evidence>
<dbReference type="CDD" id="cd00092">
    <property type="entry name" value="HTH_CRP"/>
    <property type="match status" value="1"/>
</dbReference>
<dbReference type="Gene3D" id="2.60.120.10">
    <property type="entry name" value="Jelly Rolls"/>
    <property type="match status" value="1"/>
</dbReference>
<dbReference type="Proteomes" id="UP001600894">
    <property type="component" value="Unassembled WGS sequence"/>
</dbReference>
<keyword evidence="7" id="KW-1185">Reference proteome</keyword>
<evidence type="ECO:0008006" key="8">
    <source>
        <dbReference type="Google" id="ProtNLM"/>
    </source>
</evidence>
<gene>
    <name evidence="6" type="ORF">F130042H8_18110</name>
</gene>
<proteinExistence type="predicted"/>
<dbReference type="Pfam" id="PF00027">
    <property type="entry name" value="cNMP_binding"/>
    <property type="match status" value="1"/>
</dbReference>
<accession>A0ABQ0AXM2</accession>
<dbReference type="SUPFAM" id="SSF46785">
    <property type="entry name" value="Winged helix' DNA-binding domain"/>
    <property type="match status" value="1"/>
</dbReference>
<evidence type="ECO:0000313" key="6">
    <source>
        <dbReference type="EMBL" id="GAA6268751.1"/>
    </source>
</evidence>
<name>A0ABQ0AXM2_9FIRM</name>
<protein>
    <recommendedName>
        <fullName evidence="8">Crp/Fnr family transcriptional regulator</fullName>
    </recommendedName>
</protein>
<evidence type="ECO:0000259" key="5">
    <source>
        <dbReference type="PROSITE" id="PS51063"/>
    </source>
</evidence>
<feature type="domain" description="HTH crp-type" evidence="5">
    <location>
        <begin position="179"/>
        <end position="248"/>
    </location>
</feature>
<keyword evidence="1" id="KW-0805">Transcription regulation</keyword>
<organism evidence="6 7">
    <name type="scientific">Enterocloster alcoholdehydrogenati</name>
    <dbReference type="NCBI Taxonomy" id="2547410"/>
    <lineage>
        <taxon>Bacteria</taxon>
        <taxon>Bacillati</taxon>
        <taxon>Bacillota</taxon>
        <taxon>Clostridia</taxon>
        <taxon>Lachnospirales</taxon>
        <taxon>Lachnospiraceae</taxon>
        <taxon>Enterocloster</taxon>
    </lineage>
</organism>
<keyword evidence="3" id="KW-0804">Transcription</keyword>
<dbReference type="InterPro" id="IPR018490">
    <property type="entry name" value="cNMP-bd_dom_sf"/>
</dbReference>
<reference evidence="6 7" key="1">
    <citation type="submission" date="2024-04" db="EMBL/GenBank/DDBJ databases">
        <title>Defined microbial consortia suppress multidrug-resistant proinflammatory Enterobacteriaceae via ecological control.</title>
        <authorList>
            <person name="Furuichi M."/>
            <person name="Kawaguchi T."/>
            <person name="Pust M."/>
            <person name="Yasuma K."/>
            <person name="Plichta D."/>
            <person name="Hasegawa N."/>
            <person name="Ohya T."/>
            <person name="Bhattarai S."/>
            <person name="Sasajima S."/>
            <person name="Aoto Y."/>
            <person name="Tuganbaev T."/>
            <person name="Yaginuma M."/>
            <person name="Ueda M."/>
            <person name="Okahashi N."/>
            <person name="Amafuji K."/>
            <person name="Kiridooshi Y."/>
            <person name="Sugita K."/>
            <person name="Strazar M."/>
            <person name="Skelly A."/>
            <person name="Suda W."/>
            <person name="Hattori M."/>
            <person name="Nakamoto N."/>
            <person name="Caballero S."/>
            <person name="Norman J."/>
            <person name="Olle B."/>
            <person name="Tanoue T."/>
            <person name="Arita M."/>
            <person name="Bucci V."/>
            <person name="Atarashi K."/>
            <person name="Xavier R."/>
            <person name="Honda K."/>
        </authorList>
    </citation>
    <scope>NUCLEOTIDE SEQUENCE [LARGE SCALE GENOMIC DNA]</scope>
    <source>
        <strain evidence="7">f13</strain>
    </source>
</reference>
<evidence type="ECO:0000256" key="1">
    <source>
        <dbReference type="ARBA" id="ARBA00023015"/>
    </source>
</evidence>
<dbReference type="InterPro" id="IPR012318">
    <property type="entry name" value="HTH_CRP"/>
</dbReference>
<dbReference type="InterPro" id="IPR014710">
    <property type="entry name" value="RmlC-like_jellyroll"/>
</dbReference>
<evidence type="ECO:0000256" key="3">
    <source>
        <dbReference type="ARBA" id="ARBA00023163"/>
    </source>
</evidence>
<evidence type="ECO:0000313" key="7">
    <source>
        <dbReference type="Proteomes" id="UP001600894"/>
    </source>
</evidence>
<keyword evidence="2" id="KW-0238">DNA-binding</keyword>
<dbReference type="CDD" id="cd00038">
    <property type="entry name" value="CAP_ED"/>
    <property type="match status" value="1"/>
</dbReference>
<feature type="domain" description="Cyclic nucleotide-binding" evidence="4">
    <location>
        <begin position="56"/>
        <end position="165"/>
    </location>
</feature>
<dbReference type="Gene3D" id="1.10.10.10">
    <property type="entry name" value="Winged helix-like DNA-binding domain superfamily/Winged helix DNA-binding domain"/>
    <property type="match status" value="1"/>
</dbReference>
<dbReference type="SUPFAM" id="SSF51206">
    <property type="entry name" value="cAMP-binding domain-like"/>
    <property type="match status" value="1"/>
</dbReference>
<dbReference type="EMBL" id="BAABXL010000001">
    <property type="protein sequence ID" value="GAA6268751.1"/>
    <property type="molecule type" value="Genomic_DNA"/>
</dbReference>
<dbReference type="InterPro" id="IPR000595">
    <property type="entry name" value="cNMP-bd_dom"/>
</dbReference>
<dbReference type="RefSeq" id="WP_176253367.1">
    <property type="nucleotide sequence ID" value="NZ_BAABXL010000001.1"/>
</dbReference>
<comment type="caution">
    <text evidence="6">The sequence shown here is derived from an EMBL/GenBank/DDBJ whole genome shotgun (WGS) entry which is preliminary data.</text>
</comment>
<evidence type="ECO:0000256" key="2">
    <source>
        <dbReference type="ARBA" id="ARBA00023125"/>
    </source>
</evidence>
<dbReference type="InterPro" id="IPR036388">
    <property type="entry name" value="WH-like_DNA-bd_sf"/>
</dbReference>
<dbReference type="Pfam" id="PF13545">
    <property type="entry name" value="HTH_Crp_2"/>
    <property type="match status" value="1"/>
</dbReference>
<dbReference type="PROSITE" id="PS51063">
    <property type="entry name" value="HTH_CRP_2"/>
    <property type="match status" value="1"/>
</dbReference>